<proteinExistence type="predicted"/>
<dbReference type="Proteomes" id="UP000194360">
    <property type="component" value="Unassembled WGS sequence"/>
</dbReference>
<keyword evidence="2" id="KW-1185">Reference proteome</keyword>
<name>A0A1Y2MGK2_PSEAH</name>
<dbReference type="EMBL" id="MIGB01000097">
    <property type="protein sequence ID" value="OSY34416.1"/>
    <property type="molecule type" value="Genomic_DNA"/>
</dbReference>
<dbReference type="AlphaFoldDB" id="A0A1Y2MGK2"/>
<reference evidence="1 2" key="1">
    <citation type="submission" date="2016-09" db="EMBL/GenBank/DDBJ databases">
        <title>Pseudonocardia autotrophica DSM535, a candidate organism with high potential of specific P450 cytochromes.</title>
        <authorList>
            <person name="Grumaz C."/>
            <person name="Vainshtein Y."/>
            <person name="Kirstahler P."/>
            <person name="Sohn K."/>
        </authorList>
    </citation>
    <scope>NUCLEOTIDE SEQUENCE [LARGE SCALE GENOMIC DNA]</scope>
    <source>
        <strain evidence="1 2">DSM 535</strain>
    </source>
</reference>
<organism evidence="1 2">
    <name type="scientific">Pseudonocardia autotrophica</name>
    <name type="common">Amycolata autotrophica</name>
    <name type="synonym">Nocardia autotrophica</name>
    <dbReference type="NCBI Taxonomy" id="2074"/>
    <lineage>
        <taxon>Bacteria</taxon>
        <taxon>Bacillati</taxon>
        <taxon>Actinomycetota</taxon>
        <taxon>Actinomycetes</taxon>
        <taxon>Pseudonocardiales</taxon>
        <taxon>Pseudonocardiaceae</taxon>
        <taxon>Pseudonocardia</taxon>
    </lineage>
</organism>
<evidence type="ECO:0000313" key="1">
    <source>
        <dbReference type="EMBL" id="OSY34416.1"/>
    </source>
</evidence>
<accession>A0A1Y2MGK2</accession>
<comment type="caution">
    <text evidence="1">The sequence shown here is derived from an EMBL/GenBank/DDBJ whole genome shotgun (WGS) entry which is preliminary data.</text>
</comment>
<protein>
    <submittedName>
        <fullName evidence="1">Uncharacterized protein</fullName>
    </submittedName>
</protein>
<evidence type="ECO:0000313" key="2">
    <source>
        <dbReference type="Proteomes" id="UP000194360"/>
    </source>
</evidence>
<sequence>MHVFVWKVFSVGDGPAAYQLVGGVMAYQGGDG</sequence>
<gene>
    <name evidence="1" type="ORF">BG845_06879</name>
</gene>